<dbReference type="KEGG" id="piv:NCTC13079_00254"/>
<keyword evidence="2" id="KW-1185">Reference proteome</keyword>
<name>A0A448UZW5_9FIRM</name>
<dbReference type="AlphaFoldDB" id="A0A448UZW5"/>
<dbReference type="EMBL" id="LR134523">
    <property type="protein sequence ID" value="VEJ34652.1"/>
    <property type="molecule type" value="Genomic_DNA"/>
</dbReference>
<reference evidence="1 2" key="1">
    <citation type="submission" date="2018-12" db="EMBL/GenBank/DDBJ databases">
        <authorList>
            <consortium name="Pathogen Informatics"/>
        </authorList>
    </citation>
    <scope>NUCLEOTIDE SEQUENCE [LARGE SCALE GENOMIC DNA]</scope>
    <source>
        <strain evidence="1 2">NCTC13079</strain>
    </source>
</reference>
<evidence type="ECO:0000313" key="2">
    <source>
        <dbReference type="Proteomes" id="UP000269544"/>
    </source>
</evidence>
<organism evidence="1 2">
    <name type="scientific">Aedoeadaptatus ivorii</name>
    <dbReference type="NCBI Taxonomy" id="54006"/>
    <lineage>
        <taxon>Bacteria</taxon>
        <taxon>Bacillati</taxon>
        <taxon>Bacillota</taxon>
        <taxon>Tissierellia</taxon>
        <taxon>Tissierellales</taxon>
        <taxon>Peptoniphilaceae</taxon>
        <taxon>Aedoeadaptatus</taxon>
    </lineage>
</organism>
<sequence>MAAEAIAFNILVILSDAEDGVEWISVGYCGLKDCTVPIA</sequence>
<evidence type="ECO:0000313" key="1">
    <source>
        <dbReference type="EMBL" id="VEJ34652.1"/>
    </source>
</evidence>
<protein>
    <submittedName>
        <fullName evidence="1">Uncharacterized protein</fullName>
    </submittedName>
</protein>
<proteinExistence type="predicted"/>
<gene>
    <name evidence="1" type="ORF">NCTC13079_00254</name>
</gene>
<dbReference type="Proteomes" id="UP000269544">
    <property type="component" value="Chromosome"/>
</dbReference>
<accession>A0A448UZW5</accession>